<evidence type="ECO:0000256" key="6">
    <source>
        <dbReference type="SAM" id="MobiDB-lite"/>
    </source>
</evidence>
<dbReference type="FunFam" id="4.10.280.10:FF:000053">
    <property type="entry name" value="BHLH transcription factor"/>
    <property type="match status" value="1"/>
</dbReference>
<evidence type="ECO:0000256" key="2">
    <source>
        <dbReference type="ARBA" id="ARBA00023015"/>
    </source>
</evidence>
<comment type="subcellular location">
    <subcellularLocation>
        <location evidence="1">Nucleus</location>
    </subcellularLocation>
</comment>
<evidence type="ECO:0000313" key="9">
    <source>
        <dbReference type="Proteomes" id="UP001604336"/>
    </source>
</evidence>
<feature type="domain" description="BHLH" evidence="7">
    <location>
        <begin position="318"/>
        <end position="367"/>
    </location>
</feature>
<reference evidence="9" key="1">
    <citation type="submission" date="2024-07" db="EMBL/GenBank/DDBJ databases">
        <title>Two chromosome-level genome assemblies of Korean endemic species Abeliophyllum distichum and Forsythia ovata (Oleaceae).</title>
        <authorList>
            <person name="Jang H."/>
        </authorList>
    </citation>
    <scope>NUCLEOTIDE SEQUENCE [LARGE SCALE GENOMIC DNA]</scope>
</reference>
<dbReference type="PROSITE" id="PS50888">
    <property type="entry name" value="BHLH"/>
    <property type="match status" value="1"/>
</dbReference>
<evidence type="ECO:0000256" key="5">
    <source>
        <dbReference type="ARBA" id="ARBA00023242"/>
    </source>
</evidence>
<dbReference type="PANTHER" id="PTHR45914:SF12">
    <property type="entry name" value="TRANSCRIPTION FACTOR BHLH87"/>
    <property type="match status" value="1"/>
</dbReference>
<dbReference type="InterPro" id="IPR045843">
    <property type="entry name" value="IND-like"/>
</dbReference>
<gene>
    <name evidence="8" type="ORF">Adt_28804</name>
</gene>
<name>A0ABD1RXL2_9LAMI</name>
<sequence length="421" mass="46690">MDSFEWGDFTNTSASWRNQQQEIQESLIISESNGCHYGNDEKMSISEYIFCPIQQLQKTEPSSVLSPSDNISHMIQQLGNSNWNLSTMAPKSASRPNYEMIDPQNCLSAELGLENGQVFGGLEEIKAGISNPGSLETIDCLLSATHSQTDTSDEDDGISVFFSDCKTLWNPNSSTLIKSDGSSASTVKHCTNKTVSQTSTDVYVIQSRSSGAKPNPNKRSRSESQLIEPNGVQYKNLDFIQSNHSTNPPKSKKPRSDNHSSSSNINFQQPTSSASSMDEPDSEAIAQMKEMIYRAAAFRPVNFGAELVEKPKRKNVKISSDPQTVAARQRRERISERIRVLQRLVPGGSKMDTASMLDEAANYLKFLRSQVKALEALGQTIDNSVNFPTVTNPAFYAFNHSFAMQNQFSLQNPNPIHQYKS</sequence>
<keyword evidence="4" id="KW-0804">Transcription</keyword>
<dbReference type="GO" id="GO:0003677">
    <property type="term" value="F:DNA binding"/>
    <property type="evidence" value="ECO:0007669"/>
    <property type="project" value="UniProtKB-KW"/>
</dbReference>
<keyword evidence="5" id="KW-0539">Nucleus</keyword>
<protein>
    <submittedName>
        <fullName evidence="8">Transcription factor bHLH</fullName>
    </submittedName>
</protein>
<evidence type="ECO:0000256" key="1">
    <source>
        <dbReference type="ARBA" id="ARBA00004123"/>
    </source>
</evidence>
<dbReference type="EMBL" id="JBFOLK010000008">
    <property type="protein sequence ID" value="KAL2493176.1"/>
    <property type="molecule type" value="Genomic_DNA"/>
</dbReference>
<dbReference type="Gene3D" id="4.10.280.10">
    <property type="entry name" value="Helix-loop-helix DNA-binding domain"/>
    <property type="match status" value="1"/>
</dbReference>
<dbReference type="GO" id="GO:0005634">
    <property type="term" value="C:nucleus"/>
    <property type="evidence" value="ECO:0007669"/>
    <property type="project" value="UniProtKB-SubCell"/>
</dbReference>
<dbReference type="AlphaFoldDB" id="A0ABD1RXL2"/>
<keyword evidence="9" id="KW-1185">Reference proteome</keyword>
<feature type="compositionally biased region" description="Polar residues" evidence="6">
    <location>
        <begin position="239"/>
        <end position="249"/>
    </location>
</feature>
<dbReference type="SUPFAM" id="SSF47459">
    <property type="entry name" value="HLH, helix-loop-helix DNA-binding domain"/>
    <property type="match status" value="1"/>
</dbReference>
<evidence type="ECO:0000313" key="8">
    <source>
        <dbReference type="EMBL" id="KAL2493176.1"/>
    </source>
</evidence>
<feature type="compositionally biased region" description="Polar residues" evidence="6">
    <location>
        <begin position="259"/>
        <end position="276"/>
    </location>
</feature>
<accession>A0ABD1RXL2</accession>
<dbReference type="InterPro" id="IPR011598">
    <property type="entry name" value="bHLH_dom"/>
</dbReference>
<keyword evidence="2" id="KW-0805">Transcription regulation</keyword>
<comment type="caution">
    <text evidence="8">The sequence shown here is derived from an EMBL/GenBank/DDBJ whole genome shotgun (WGS) entry which is preliminary data.</text>
</comment>
<dbReference type="InterPro" id="IPR036638">
    <property type="entry name" value="HLH_DNA-bd_sf"/>
</dbReference>
<keyword evidence="3" id="KW-0238">DNA-binding</keyword>
<organism evidence="8 9">
    <name type="scientific">Abeliophyllum distichum</name>
    <dbReference type="NCBI Taxonomy" id="126358"/>
    <lineage>
        <taxon>Eukaryota</taxon>
        <taxon>Viridiplantae</taxon>
        <taxon>Streptophyta</taxon>
        <taxon>Embryophyta</taxon>
        <taxon>Tracheophyta</taxon>
        <taxon>Spermatophyta</taxon>
        <taxon>Magnoliopsida</taxon>
        <taxon>eudicotyledons</taxon>
        <taxon>Gunneridae</taxon>
        <taxon>Pentapetalae</taxon>
        <taxon>asterids</taxon>
        <taxon>lamiids</taxon>
        <taxon>Lamiales</taxon>
        <taxon>Oleaceae</taxon>
        <taxon>Forsythieae</taxon>
        <taxon>Abeliophyllum</taxon>
    </lineage>
</organism>
<dbReference type="Pfam" id="PF00010">
    <property type="entry name" value="HLH"/>
    <property type="match status" value="1"/>
</dbReference>
<feature type="region of interest" description="Disordered" evidence="6">
    <location>
        <begin position="206"/>
        <end position="281"/>
    </location>
</feature>
<dbReference type="Proteomes" id="UP001604336">
    <property type="component" value="Unassembled WGS sequence"/>
</dbReference>
<proteinExistence type="predicted"/>
<evidence type="ECO:0000256" key="3">
    <source>
        <dbReference type="ARBA" id="ARBA00023125"/>
    </source>
</evidence>
<dbReference type="SMART" id="SM00353">
    <property type="entry name" value="HLH"/>
    <property type="match status" value="1"/>
</dbReference>
<dbReference type="PANTHER" id="PTHR45914">
    <property type="entry name" value="TRANSCRIPTION FACTOR HEC3-RELATED"/>
    <property type="match status" value="1"/>
</dbReference>
<evidence type="ECO:0000259" key="7">
    <source>
        <dbReference type="PROSITE" id="PS50888"/>
    </source>
</evidence>
<evidence type="ECO:0000256" key="4">
    <source>
        <dbReference type="ARBA" id="ARBA00023163"/>
    </source>
</evidence>